<dbReference type="InterPro" id="IPR002477">
    <property type="entry name" value="Peptidoglycan-bd-like"/>
</dbReference>
<dbReference type="Proteomes" id="UP000280298">
    <property type="component" value="Chromosome"/>
</dbReference>
<proteinExistence type="predicted"/>
<feature type="compositionally biased region" description="Low complexity" evidence="1">
    <location>
        <begin position="123"/>
        <end position="132"/>
    </location>
</feature>
<dbReference type="Gene3D" id="1.10.101.10">
    <property type="entry name" value="PGBD-like superfamily/PGBD"/>
    <property type="match status" value="1"/>
</dbReference>
<protein>
    <submittedName>
        <fullName evidence="4">Peptidoglycan-binding protein</fullName>
    </submittedName>
</protein>
<dbReference type="InterPro" id="IPR036365">
    <property type="entry name" value="PGBD-like_sf"/>
</dbReference>
<keyword evidence="2" id="KW-1133">Transmembrane helix</keyword>
<gene>
    <name evidence="4" type="ORF">EJ357_13785</name>
</gene>
<feature type="compositionally biased region" description="Low complexity" evidence="1">
    <location>
        <begin position="271"/>
        <end position="323"/>
    </location>
</feature>
<feature type="compositionally biased region" description="Pro residues" evidence="1">
    <location>
        <begin position="133"/>
        <end position="168"/>
    </location>
</feature>
<feature type="region of interest" description="Disordered" evidence="1">
    <location>
        <begin position="110"/>
        <end position="206"/>
    </location>
</feature>
<organism evidence="4 5">
    <name type="scientific">Streptomyces cyaneochromogenes</name>
    <dbReference type="NCBI Taxonomy" id="2496836"/>
    <lineage>
        <taxon>Bacteria</taxon>
        <taxon>Bacillati</taxon>
        <taxon>Actinomycetota</taxon>
        <taxon>Actinomycetes</taxon>
        <taxon>Kitasatosporales</taxon>
        <taxon>Streptomycetaceae</taxon>
        <taxon>Streptomyces</taxon>
    </lineage>
</organism>
<feature type="compositionally biased region" description="Basic and acidic residues" evidence="1">
    <location>
        <begin position="50"/>
        <end position="59"/>
    </location>
</feature>
<keyword evidence="2" id="KW-0812">Transmembrane</keyword>
<feature type="transmembrane region" description="Helical" evidence="2">
    <location>
        <begin position="212"/>
        <end position="236"/>
    </location>
</feature>
<evidence type="ECO:0000256" key="1">
    <source>
        <dbReference type="SAM" id="MobiDB-lite"/>
    </source>
</evidence>
<keyword evidence="5" id="KW-1185">Reference proteome</keyword>
<dbReference type="EMBL" id="CP034539">
    <property type="protein sequence ID" value="AZQ34416.1"/>
    <property type="molecule type" value="Genomic_DNA"/>
</dbReference>
<sequence>MACRAPLESVLPGACEDRVRNLCIIWGVHEGRDEHVSESRGTAGAEGPDDPGHPKDRQCPECGAPRAADNTPSCGCGPRASEALRDARTAEAAAAEDFDPLRIRPYVELEGGDGETMPLRTVPPTATPAAAPQAPPQASPHAPPQASPQLPPLAPPPADATSPLPTPLSPRATTPNAQDLSLFEPDTTPPGDEDVHDSDAAPRGVRRHRRTALLGVAGALVAVVAAAGLASGMLTYEKPTRDTALPDEVRPSVPVPATSEASEEPSPTGPPARSAQPPAAPSPTQSASPSPSRSSASPTPSRSAEPTTAPSTPKASSASQEESAAPREPTPPTLARGDRGPEVEELELRLTQLGLYTREARGNYNEGVEDAVARYQWARGIQPEEYGVYDLATREMLESETTEP</sequence>
<dbReference type="InterPro" id="IPR036366">
    <property type="entry name" value="PGBDSf"/>
</dbReference>
<accession>A0A3Q9EML7</accession>
<evidence type="ECO:0000313" key="4">
    <source>
        <dbReference type="EMBL" id="AZQ34416.1"/>
    </source>
</evidence>
<evidence type="ECO:0000259" key="3">
    <source>
        <dbReference type="Pfam" id="PF01471"/>
    </source>
</evidence>
<keyword evidence="2" id="KW-0472">Membrane</keyword>
<evidence type="ECO:0000313" key="5">
    <source>
        <dbReference type="Proteomes" id="UP000280298"/>
    </source>
</evidence>
<dbReference type="OrthoDB" id="3874291at2"/>
<dbReference type="KEGG" id="scya:EJ357_13785"/>
<evidence type="ECO:0000256" key="2">
    <source>
        <dbReference type="SAM" id="Phobius"/>
    </source>
</evidence>
<feature type="region of interest" description="Disordered" evidence="1">
    <location>
        <begin position="33"/>
        <end position="75"/>
    </location>
</feature>
<feature type="domain" description="Peptidoglycan binding-like" evidence="3">
    <location>
        <begin position="339"/>
        <end position="397"/>
    </location>
</feature>
<dbReference type="Pfam" id="PF01471">
    <property type="entry name" value="PG_binding_1"/>
    <property type="match status" value="1"/>
</dbReference>
<reference evidence="4 5" key="1">
    <citation type="journal article" date="2019" name="Int. J. Syst. Evol. Microbiol.">
        <title>Streptomyces cyaneochromogenes sp. nov., a blue pigment-producing actinomycete from manganese-contaminated soil.</title>
        <authorList>
            <person name="Tang X."/>
            <person name="Zhao J."/>
            <person name="Li K."/>
            <person name="Chen Z."/>
            <person name="Sun Y."/>
            <person name="Gao J."/>
        </authorList>
    </citation>
    <scope>NUCLEOTIDE SEQUENCE [LARGE SCALE GENOMIC DNA]</scope>
    <source>
        <strain evidence="4 5">MK-45</strain>
    </source>
</reference>
<dbReference type="SUPFAM" id="SSF47090">
    <property type="entry name" value="PGBD-like"/>
    <property type="match status" value="1"/>
</dbReference>
<feature type="region of interest" description="Disordered" evidence="1">
    <location>
        <begin position="239"/>
        <end position="344"/>
    </location>
</feature>
<name>A0A3Q9EML7_9ACTN</name>
<dbReference type="AlphaFoldDB" id="A0A3Q9EML7"/>